<accession>A0ABX6QQG5</accession>
<evidence type="ECO:0008006" key="4">
    <source>
        <dbReference type="Google" id="ProtNLM"/>
    </source>
</evidence>
<reference evidence="2 3" key="1">
    <citation type="submission" date="2020-06" db="EMBL/GenBank/DDBJ databases">
        <title>Genome sequence of Rhizobium sp strain ADMK78.</title>
        <authorList>
            <person name="Rahi P."/>
        </authorList>
    </citation>
    <scope>NUCLEOTIDE SEQUENCE [LARGE SCALE GENOMIC DNA]</scope>
    <source>
        <strain evidence="2 3">ADMK78</strain>
    </source>
</reference>
<dbReference type="EMBL" id="CP058350">
    <property type="protein sequence ID" value="QLF70677.1"/>
    <property type="molecule type" value="Genomic_DNA"/>
</dbReference>
<keyword evidence="1" id="KW-0732">Signal</keyword>
<dbReference type="Proteomes" id="UP000308530">
    <property type="component" value="Chromosome"/>
</dbReference>
<dbReference type="SUPFAM" id="SSF53474">
    <property type="entry name" value="alpha/beta-Hydrolases"/>
    <property type="match status" value="1"/>
</dbReference>
<sequence length="202" mass="22052">MISRRFFVSGATSVVLAAALSPSSVNAKTPNGQVFLIRGFANIFSTGLDTLGKELKALGIRAEVLPLQERNRFAKRIADSYRQSRQGRPIILIGHSLGADETYAVARELQKSKIPVALVVSFDPTGKGPVPGNVKHAINFYTGGEAIWSPVTPAAEFKGKLQNVNLRTGEDAIQGVGHFNVEKNKHLHDRTIREIKSVLRIR</sequence>
<protein>
    <recommendedName>
        <fullName evidence="4">Thioesterase domain-containing protein</fullName>
    </recommendedName>
</protein>
<feature type="chain" id="PRO_5045619411" description="Thioesterase domain-containing protein" evidence="1">
    <location>
        <begin position="28"/>
        <end position="202"/>
    </location>
</feature>
<gene>
    <name evidence="2" type="ORF">FE840_014650</name>
</gene>
<feature type="signal peptide" evidence="1">
    <location>
        <begin position="1"/>
        <end position="27"/>
    </location>
</feature>
<evidence type="ECO:0000313" key="2">
    <source>
        <dbReference type="EMBL" id="QLF70677.1"/>
    </source>
</evidence>
<evidence type="ECO:0000256" key="1">
    <source>
        <dbReference type="SAM" id="SignalP"/>
    </source>
</evidence>
<name>A0ABX6QQG5_9HYPH</name>
<evidence type="ECO:0000313" key="3">
    <source>
        <dbReference type="Proteomes" id="UP000308530"/>
    </source>
</evidence>
<dbReference type="InterPro" id="IPR006311">
    <property type="entry name" value="TAT_signal"/>
</dbReference>
<dbReference type="Gene3D" id="3.40.50.1820">
    <property type="entry name" value="alpha/beta hydrolase"/>
    <property type="match status" value="1"/>
</dbReference>
<proteinExistence type="predicted"/>
<dbReference type="InterPro" id="IPR029058">
    <property type="entry name" value="AB_hydrolase_fold"/>
</dbReference>
<dbReference type="RefSeq" id="WP_138286233.1">
    <property type="nucleotide sequence ID" value="NZ_CP058350.1"/>
</dbReference>
<dbReference type="PROSITE" id="PS51318">
    <property type="entry name" value="TAT"/>
    <property type="match status" value="1"/>
</dbReference>
<keyword evidence="3" id="KW-1185">Reference proteome</keyword>
<organism evidence="2 3">
    <name type="scientific">Peteryoungia desertarenae</name>
    <dbReference type="NCBI Taxonomy" id="1813451"/>
    <lineage>
        <taxon>Bacteria</taxon>
        <taxon>Pseudomonadati</taxon>
        <taxon>Pseudomonadota</taxon>
        <taxon>Alphaproteobacteria</taxon>
        <taxon>Hyphomicrobiales</taxon>
        <taxon>Rhizobiaceae</taxon>
        <taxon>Peteryoungia</taxon>
    </lineage>
</organism>